<proteinExistence type="predicted"/>
<feature type="region of interest" description="Disordered" evidence="1">
    <location>
        <begin position="72"/>
        <end position="97"/>
    </location>
</feature>
<sequence>MGLRFNTSSVRVHFTLCDVITGRVLCGGSGCGHPPSATGATRRQIRDGRYAAKDTRRIDTPSQAPVTDIYGQRLSGHDLQGKGGRDRLSNATAEVPH</sequence>
<reference evidence="2" key="1">
    <citation type="submission" date="2022-03" db="EMBL/GenBank/DDBJ databases">
        <authorList>
            <person name="Martin H S."/>
        </authorList>
    </citation>
    <scope>NUCLEOTIDE SEQUENCE</scope>
</reference>
<evidence type="ECO:0000313" key="2">
    <source>
        <dbReference type="EMBL" id="CAH2062749.1"/>
    </source>
</evidence>
<evidence type="ECO:0000256" key="1">
    <source>
        <dbReference type="SAM" id="MobiDB-lite"/>
    </source>
</evidence>
<accession>A0ABN8INT7</accession>
<feature type="non-terminal residue" evidence="2">
    <location>
        <position position="97"/>
    </location>
</feature>
<gene>
    <name evidence="2" type="ORF">IPOD504_LOCUS12150</name>
</gene>
<protein>
    <submittedName>
        <fullName evidence="2">Uncharacterized protein</fullName>
    </submittedName>
</protein>
<dbReference type="Proteomes" id="UP000837857">
    <property type="component" value="Chromosome 3"/>
</dbReference>
<name>A0ABN8INT7_9NEOP</name>
<organism evidence="2 3">
    <name type="scientific">Iphiclides podalirius</name>
    <name type="common">scarce swallowtail</name>
    <dbReference type="NCBI Taxonomy" id="110791"/>
    <lineage>
        <taxon>Eukaryota</taxon>
        <taxon>Metazoa</taxon>
        <taxon>Ecdysozoa</taxon>
        <taxon>Arthropoda</taxon>
        <taxon>Hexapoda</taxon>
        <taxon>Insecta</taxon>
        <taxon>Pterygota</taxon>
        <taxon>Neoptera</taxon>
        <taxon>Endopterygota</taxon>
        <taxon>Lepidoptera</taxon>
        <taxon>Glossata</taxon>
        <taxon>Ditrysia</taxon>
        <taxon>Papilionoidea</taxon>
        <taxon>Papilionidae</taxon>
        <taxon>Papilioninae</taxon>
        <taxon>Iphiclides</taxon>
    </lineage>
</organism>
<evidence type="ECO:0000313" key="3">
    <source>
        <dbReference type="Proteomes" id="UP000837857"/>
    </source>
</evidence>
<keyword evidence="3" id="KW-1185">Reference proteome</keyword>
<feature type="compositionally biased region" description="Basic and acidic residues" evidence="1">
    <location>
        <begin position="75"/>
        <end position="88"/>
    </location>
</feature>
<dbReference type="EMBL" id="OW152815">
    <property type="protein sequence ID" value="CAH2062749.1"/>
    <property type="molecule type" value="Genomic_DNA"/>
</dbReference>